<dbReference type="AlphaFoldDB" id="A0AAD7P0E3"/>
<reference evidence="2" key="1">
    <citation type="submission" date="2023-03" db="EMBL/GenBank/DDBJ databases">
        <title>Massive genome expansion in bonnet fungi (Mycena s.s.) driven by repeated elements and novel gene families across ecological guilds.</title>
        <authorList>
            <consortium name="Lawrence Berkeley National Laboratory"/>
            <person name="Harder C.B."/>
            <person name="Miyauchi S."/>
            <person name="Viragh M."/>
            <person name="Kuo A."/>
            <person name="Thoen E."/>
            <person name="Andreopoulos B."/>
            <person name="Lu D."/>
            <person name="Skrede I."/>
            <person name="Drula E."/>
            <person name="Henrissat B."/>
            <person name="Morin E."/>
            <person name="Kohler A."/>
            <person name="Barry K."/>
            <person name="LaButti K."/>
            <person name="Morin E."/>
            <person name="Salamov A."/>
            <person name="Lipzen A."/>
            <person name="Mereny Z."/>
            <person name="Hegedus B."/>
            <person name="Baldrian P."/>
            <person name="Stursova M."/>
            <person name="Weitz H."/>
            <person name="Taylor A."/>
            <person name="Grigoriev I.V."/>
            <person name="Nagy L.G."/>
            <person name="Martin F."/>
            <person name="Kauserud H."/>
        </authorList>
    </citation>
    <scope>NUCLEOTIDE SEQUENCE</scope>
    <source>
        <strain evidence="2">CBHHK188m</strain>
    </source>
</reference>
<organism evidence="2 3">
    <name type="scientific">Mycena maculata</name>
    <dbReference type="NCBI Taxonomy" id="230809"/>
    <lineage>
        <taxon>Eukaryota</taxon>
        <taxon>Fungi</taxon>
        <taxon>Dikarya</taxon>
        <taxon>Basidiomycota</taxon>
        <taxon>Agaricomycotina</taxon>
        <taxon>Agaricomycetes</taxon>
        <taxon>Agaricomycetidae</taxon>
        <taxon>Agaricales</taxon>
        <taxon>Marasmiineae</taxon>
        <taxon>Mycenaceae</taxon>
        <taxon>Mycena</taxon>
    </lineage>
</organism>
<evidence type="ECO:0000313" key="2">
    <source>
        <dbReference type="EMBL" id="KAJ7782585.1"/>
    </source>
</evidence>
<gene>
    <name evidence="2" type="ORF">DFH07DRAFT_764718</name>
</gene>
<comment type="caution">
    <text evidence="2">The sequence shown here is derived from an EMBL/GenBank/DDBJ whole genome shotgun (WGS) entry which is preliminary data.</text>
</comment>
<proteinExistence type="predicted"/>
<keyword evidence="3" id="KW-1185">Reference proteome</keyword>
<protein>
    <submittedName>
        <fullName evidence="2">Uncharacterized protein</fullName>
    </submittedName>
</protein>
<evidence type="ECO:0000313" key="3">
    <source>
        <dbReference type="Proteomes" id="UP001215280"/>
    </source>
</evidence>
<name>A0AAD7P0E3_9AGAR</name>
<dbReference type="Proteomes" id="UP001215280">
    <property type="component" value="Unassembled WGS sequence"/>
</dbReference>
<sequence>MGDNAEKLKVLAISHVQFLDTDSKIPGFDGSLSHFKQIDYKPLIGRLQPYLRAWVGCPEPFREQVTQNKENNEADDENRKEKKRSQIPAARDILPENAALNAGIGKLRDKYICPTGHFYVNPDDPDYFMLGNAHVESWVATILKGLEFAMIKKPPNNNLSDKINPRHLAAHTLLLQSPQININFPPDFANLLRPVLAALPPPPPAVLDRNTPPMLIPASLIPGADLSIDEFCTQYGLDDDICDRFKHHKLKGTKAFSYVILEDLKEMWFAAGEIAELKVVIAAWAQMLPV</sequence>
<accession>A0AAD7P0E3</accession>
<dbReference type="EMBL" id="JARJLG010000003">
    <property type="protein sequence ID" value="KAJ7782585.1"/>
    <property type="molecule type" value="Genomic_DNA"/>
</dbReference>
<evidence type="ECO:0000256" key="1">
    <source>
        <dbReference type="SAM" id="MobiDB-lite"/>
    </source>
</evidence>
<feature type="region of interest" description="Disordered" evidence="1">
    <location>
        <begin position="64"/>
        <end position="87"/>
    </location>
</feature>